<evidence type="ECO:0008006" key="3">
    <source>
        <dbReference type="Google" id="ProtNLM"/>
    </source>
</evidence>
<gene>
    <name evidence="1" type="ORF">BINO364_LOCUS4645</name>
</gene>
<accession>A0A8J9UF10</accession>
<keyword evidence="2" id="KW-1185">Reference proteome</keyword>
<evidence type="ECO:0000313" key="1">
    <source>
        <dbReference type="EMBL" id="CAH0718114.1"/>
    </source>
</evidence>
<dbReference type="OrthoDB" id="7434799at2759"/>
<dbReference type="AlphaFoldDB" id="A0A8J9UF10"/>
<sequence>MLNLIPYRAPSTAFYYFAWRLAEEARRERRELSGISQRVFFRRTEDPMDISESEFKKRYRLSKEAFKFLCQELRSKTNLRASKRISLELKVLCVLSFYATGSYQRLVGMGKHLGQTSVSKCVTQVTEALNDPSITDTFIKFPTSRTERDAIKQK</sequence>
<name>A0A8J9UF10_9NEOP</name>
<protein>
    <recommendedName>
        <fullName evidence="3">Nuclease HARBI1</fullName>
    </recommendedName>
</protein>
<dbReference type="Proteomes" id="UP000838878">
    <property type="component" value="Chromosome 12"/>
</dbReference>
<reference evidence="1" key="1">
    <citation type="submission" date="2021-12" db="EMBL/GenBank/DDBJ databases">
        <authorList>
            <person name="Martin H S."/>
        </authorList>
    </citation>
    <scope>NUCLEOTIDE SEQUENCE</scope>
</reference>
<feature type="non-terminal residue" evidence="1">
    <location>
        <position position="154"/>
    </location>
</feature>
<organism evidence="1 2">
    <name type="scientific">Brenthis ino</name>
    <name type="common">lesser marbled fritillary</name>
    <dbReference type="NCBI Taxonomy" id="405034"/>
    <lineage>
        <taxon>Eukaryota</taxon>
        <taxon>Metazoa</taxon>
        <taxon>Ecdysozoa</taxon>
        <taxon>Arthropoda</taxon>
        <taxon>Hexapoda</taxon>
        <taxon>Insecta</taxon>
        <taxon>Pterygota</taxon>
        <taxon>Neoptera</taxon>
        <taxon>Endopterygota</taxon>
        <taxon>Lepidoptera</taxon>
        <taxon>Glossata</taxon>
        <taxon>Ditrysia</taxon>
        <taxon>Papilionoidea</taxon>
        <taxon>Nymphalidae</taxon>
        <taxon>Heliconiinae</taxon>
        <taxon>Argynnini</taxon>
        <taxon>Brenthis</taxon>
    </lineage>
</organism>
<proteinExistence type="predicted"/>
<dbReference type="EMBL" id="OV170232">
    <property type="protein sequence ID" value="CAH0718114.1"/>
    <property type="molecule type" value="Genomic_DNA"/>
</dbReference>
<evidence type="ECO:0000313" key="2">
    <source>
        <dbReference type="Proteomes" id="UP000838878"/>
    </source>
</evidence>